<evidence type="ECO:0000259" key="1">
    <source>
        <dbReference type="Pfam" id="PF00248"/>
    </source>
</evidence>
<dbReference type="EMBL" id="UINC01007576">
    <property type="protein sequence ID" value="SVA34103.1"/>
    <property type="molecule type" value="Genomic_DNA"/>
</dbReference>
<feature type="domain" description="NADP-dependent oxidoreductase" evidence="1">
    <location>
        <begin position="27"/>
        <end position="262"/>
    </location>
</feature>
<dbReference type="InterPro" id="IPR023210">
    <property type="entry name" value="NADP_OxRdtase_dom"/>
</dbReference>
<dbReference type="InterPro" id="IPR036812">
    <property type="entry name" value="NAD(P)_OxRdtase_dom_sf"/>
</dbReference>
<accession>A0A381V4B5</accession>
<dbReference type="PANTHER" id="PTHR43638">
    <property type="entry name" value="OXIDOREDUCTASE, ALDO/KETO REDUCTASE FAMILY PROTEIN"/>
    <property type="match status" value="1"/>
</dbReference>
<dbReference type="CDD" id="cd19095">
    <property type="entry name" value="AKR_PA4992-like"/>
    <property type="match status" value="1"/>
</dbReference>
<dbReference type="Pfam" id="PF00248">
    <property type="entry name" value="Aldo_ket_red"/>
    <property type="match status" value="1"/>
</dbReference>
<organism evidence="2">
    <name type="scientific">marine metagenome</name>
    <dbReference type="NCBI Taxonomy" id="408172"/>
    <lineage>
        <taxon>unclassified sequences</taxon>
        <taxon>metagenomes</taxon>
        <taxon>ecological metagenomes</taxon>
    </lineage>
</organism>
<reference evidence="2" key="1">
    <citation type="submission" date="2018-05" db="EMBL/GenBank/DDBJ databases">
        <authorList>
            <person name="Lanie J.A."/>
            <person name="Ng W.-L."/>
            <person name="Kazmierczak K.M."/>
            <person name="Andrzejewski T.M."/>
            <person name="Davidsen T.M."/>
            <person name="Wayne K.J."/>
            <person name="Tettelin H."/>
            <person name="Glass J.I."/>
            <person name="Rusch D."/>
            <person name="Podicherti R."/>
            <person name="Tsui H.-C.T."/>
            <person name="Winkler M.E."/>
        </authorList>
    </citation>
    <scope>NUCLEOTIDE SEQUENCE</scope>
</reference>
<dbReference type="PANTHER" id="PTHR43638:SF3">
    <property type="entry name" value="ALDEHYDE REDUCTASE"/>
    <property type="match status" value="1"/>
</dbReference>
<dbReference type="Gene3D" id="3.20.20.100">
    <property type="entry name" value="NADP-dependent oxidoreductase domain"/>
    <property type="match status" value="1"/>
</dbReference>
<sequence>MALQATDAKNYMARRIIPSTGELLPVIGLGTSRVFDTNLSEKSLNPRKEIVKALLDHGGSLIDTSPMYGRAEEVTGKIAQDLKVNDRLFMATKVWIEGKEAGEIQMNASSKKLNKAVIDLMQIHNLLDWKTHIKTLYEWKEQGKINYIGISHFRSNAFSQIEKIITKERIDFAQFNYSLEEREAEKRLLPLCREKGVATLINRPFMRGKLFKAVARKKLPSWTYEYNVNTWSQFFLKFILANQAVTTVIPATSNPAHMIDNLIGGIGPIPEVGLQKKMVEVVED</sequence>
<dbReference type="AlphaFoldDB" id="A0A381V4B5"/>
<gene>
    <name evidence="2" type="ORF">METZ01_LOCUS86957</name>
</gene>
<evidence type="ECO:0000313" key="2">
    <source>
        <dbReference type="EMBL" id="SVA34103.1"/>
    </source>
</evidence>
<dbReference type="SUPFAM" id="SSF51430">
    <property type="entry name" value="NAD(P)-linked oxidoreductase"/>
    <property type="match status" value="1"/>
</dbReference>
<protein>
    <recommendedName>
        <fullName evidence="1">NADP-dependent oxidoreductase domain-containing protein</fullName>
    </recommendedName>
</protein>
<proteinExistence type="predicted"/>
<name>A0A381V4B5_9ZZZZ</name>